<sequence>MMCHSMAHHLKKFFLFLLIVLHVKASRRFNQPLWTWDCINGKCLPIKATISGRLQSLITCNMLCSTIQLWPQPTGSVSLSTTAVPVRADLFQLQVLDFTSQPVLEHLQNAFDIFRQELSFTEEQLRGFDEWYKVVVRVRINGSGDPRMRLDTDESYALSVQPEAGSVGTMAVYIIANSFCGARHALETLTQLIWLDPYAGSLLMLEAATIQDAPRFRYRGLMIDTVHNYFPVDELLRTIDAMATCKLNTFHWHATGAQAFSIMFNSVPQLAKFNAYGNTTIYTPDDVRTIARYARFRGIRVILEINVPAQIGQAWDWGPILGLGDLAYCSNLEPWYLYCDEPPCGQLNPRNDHIYNILERLFLEVTQLTGVDDLYHIGGNGMSDRCWTQYFNDTEPIDLWINFTRKTLQSLQKVKGNLPNLTLIWSSQLCEKIKTDLKEYVDYIGLQARNVAWNENFVSGMRTVLSNEDVWDLNSGMGAWHEDSEGAPYNSWEKIYEYRPWASSSLGLLEGGEATVWSATLSSGGLEHRVWPRAAALAERLWSDRPEGATRPVQARLDVYRARLNTRYNVKAEPIWSLWCSHNTYTCL</sequence>
<evidence type="ECO:0000256" key="3">
    <source>
        <dbReference type="ARBA" id="ARBA00022729"/>
    </source>
</evidence>
<dbReference type="GO" id="GO:0005886">
    <property type="term" value="C:plasma membrane"/>
    <property type="evidence" value="ECO:0007669"/>
    <property type="project" value="TreeGrafter"/>
</dbReference>
<feature type="domain" description="Beta-hexosaminidase eukaryotic type N-terminal" evidence="13">
    <location>
        <begin position="69"/>
        <end position="192"/>
    </location>
</feature>
<feature type="domain" description="Glycoside hydrolase family 20 catalytic" evidence="12">
    <location>
        <begin position="216"/>
        <end position="544"/>
    </location>
</feature>
<dbReference type="GO" id="GO:0000272">
    <property type="term" value="P:polysaccharide catabolic process"/>
    <property type="evidence" value="ECO:0007669"/>
    <property type="project" value="UniProtKB-KW"/>
</dbReference>
<keyword evidence="9" id="KW-0624">Polysaccharide degradation</keyword>
<dbReference type="InterPro" id="IPR029019">
    <property type="entry name" value="HEX_eukaryotic_N"/>
</dbReference>
<dbReference type="Pfam" id="PF00728">
    <property type="entry name" value="Glyco_hydro_20"/>
    <property type="match status" value="1"/>
</dbReference>
<dbReference type="PANTHER" id="PTHR22600:SF3">
    <property type="entry name" value="BETA-HEXOSAMINIDASE FDL-RELATED"/>
    <property type="match status" value="1"/>
</dbReference>
<dbReference type="AlphaFoldDB" id="A0AAJ7E4P6"/>
<dbReference type="PIRSF" id="PIRSF001093">
    <property type="entry name" value="B-hxosamndse_ab_euk"/>
    <property type="match status" value="1"/>
</dbReference>
<evidence type="ECO:0000259" key="13">
    <source>
        <dbReference type="Pfam" id="PF14845"/>
    </source>
</evidence>
<dbReference type="GO" id="GO:0006032">
    <property type="term" value="P:chitin catabolic process"/>
    <property type="evidence" value="ECO:0007669"/>
    <property type="project" value="UniProtKB-KW"/>
</dbReference>
<dbReference type="GeneID" id="106114104"/>
<dbReference type="Gene3D" id="3.30.379.10">
    <property type="entry name" value="Chitobiase/beta-hexosaminidase domain 2-like"/>
    <property type="match status" value="1"/>
</dbReference>
<protein>
    <recommendedName>
        <fullName evidence="10">Beta-hexosaminidase</fullName>
        <ecNumber evidence="10">3.2.1.52</ecNumber>
    </recommendedName>
</protein>
<dbReference type="FunFam" id="3.20.20.80:FF:000063">
    <property type="entry name" value="Beta-hexosaminidase"/>
    <property type="match status" value="1"/>
</dbReference>
<dbReference type="GO" id="GO:0030203">
    <property type="term" value="P:glycosaminoglycan metabolic process"/>
    <property type="evidence" value="ECO:0007669"/>
    <property type="project" value="TreeGrafter"/>
</dbReference>
<accession>A0AAJ7E4P6</accession>
<organism evidence="14">
    <name type="scientific">Papilio xuthus</name>
    <name type="common">Asian swallowtail butterfly</name>
    <dbReference type="NCBI Taxonomy" id="66420"/>
    <lineage>
        <taxon>Eukaryota</taxon>
        <taxon>Metazoa</taxon>
        <taxon>Ecdysozoa</taxon>
        <taxon>Arthropoda</taxon>
        <taxon>Hexapoda</taxon>
        <taxon>Insecta</taxon>
        <taxon>Pterygota</taxon>
        <taxon>Neoptera</taxon>
        <taxon>Endopterygota</taxon>
        <taxon>Lepidoptera</taxon>
        <taxon>Glossata</taxon>
        <taxon>Ditrysia</taxon>
        <taxon>Papilionoidea</taxon>
        <taxon>Papilionidae</taxon>
        <taxon>Papilioninae</taxon>
        <taxon>Papilio</taxon>
    </lineage>
</organism>
<evidence type="ECO:0000256" key="4">
    <source>
        <dbReference type="ARBA" id="ARBA00022801"/>
    </source>
</evidence>
<evidence type="ECO:0000256" key="2">
    <source>
        <dbReference type="ARBA" id="ARBA00006285"/>
    </source>
</evidence>
<dbReference type="Proteomes" id="UP000694872">
    <property type="component" value="Unplaced"/>
</dbReference>
<evidence type="ECO:0000256" key="7">
    <source>
        <dbReference type="ARBA" id="ARBA00023277"/>
    </source>
</evidence>
<evidence type="ECO:0000256" key="10">
    <source>
        <dbReference type="PIRNR" id="PIRNR001093"/>
    </source>
</evidence>
<evidence type="ECO:0000256" key="11">
    <source>
        <dbReference type="SAM" id="SignalP"/>
    </source>
</evidence>
<dbReference type="Gene3D" id="3.20.20.80">
    <property type="entry name" value="Glycosidases"/>
    <property type="match status" value="1"/>
</dbReference>
<name>A0AAJ7E4P6_PAPXU</name>
<feature type="signal peptide" evidence="11">
    <location>
        <begin position="1"/>
        <end position="25"/>
    </location>
</feature>
<dbReference type="InterPro" id="IPR017853">
    <property type="entry name" value="GH"/>
</dbReference>
<dbReference type="PRINTS" id="PR00738">
    <property type="entry name" value="GLHYDRLASE20"/>
</dbReference>
<dbReference type="GO" id="GO:0016231">
    <property type="term" value="F:beta-N-acetylglucosaminidase activity"/>
    <property type="evidence" value="ECO:0007669"/>
    <property type="project" value="TreeGrafter"/>
</dbReference>
<evidence type="ECO:0000256" key="1">
    <source>
        <dbReference type="ARBA" id="ARBA00001231"/>
    </source>
</evidence>
<gene>
    <name evidence="14" type="primary">LOC106114104</name>
</gene>
<keyword evidence="8 10" id="KW-0326">Glycosidase</keyword>
<dbReference type="KEGG" id="pxu:106114104"/>
<dbReference type="InterPro" id="IPR025705">
    <property type="entry name" value="Beta_hexosaminidase_sua/sub"/>
</dbReference>
<feature type="chain" id="PRO_5042595802" description="Beta-hexosaminidase" evidence="11">
    <location>
        <begin position="26"/>
        <end position="588"/>
    </location>
</feature>
<keyword evidence="7" id="KW-0119">Carbohydrate metabolism</keyword>
<reference evidence="14" key="1">
    <citation type="submission" date="2025-08" db="UniProtKB">
        <authorList>
            <consortium name="RefSeq"/>
        </authorList>
    </citation>
    <scope>IDENTIFICATION</scope>
</reference>
<dbReference type="EC" id="3.2.1.52" evidence="10"/>
<evidence type="ECO:0000256" key="6">
    <source>
        <dbReference type="ARBA" id="ARBA00023180"/>
    </source>
</evidence>
<evidence type="ECO:0000256" key="8">
    <source>
        <dbReference type="ARBA" id="ARBA00023295"/>
    </source>
</evidence>
<keyword evidence="4 10" id="KW-0378">Hydrolase</keyword>
<comment type="catalytic activity">
    <reaction evidence="1 10">
        <text>Hydrolysis of terminal non-reducing N-acetyl-D-hexosamine residues in N-acetyl-beta-D-hexosaminides.</text>
        <dbReference type="EC" id="3.2.1.52"/>
    </reaction>
</comment>
<dbReference type="InterPro" id="IPR015883">
    <property type="entry name" value="Glyco_hydro_20_cat"/>
</dbReference>
<dbReference type="Pfam" id="PF14845">
    <property type="entry name" value="Glycohydro_20b2"/>
    <property type="match status" value="1"/>
</dbReference>
<evidence type="ECO:0000313" key="14">
    <source>
        <dbReference type="RefSeq" id="XP_013162647.1"/>
    </source>
</evidence>
<keyword evidence="6" id="KW-0325">Glycoprotein</keyword>
<comment type="similarity">
    <text evidence="2 10">Belongs to the glycosyl hydrolase 20 family.</text>
</comment>
<evidence type="ECO:0000259" key="12">
    <source>
        <dbReference type="Pfam" id="PF00728"/>
    </source>
</evidence>
<keyword evidence="5" id="KW-0146">Chitin degradation</keyword>
<dbReference type="RefSeq" id="XP_013162647.1">
    <property type="nucleotide sequence ID" value="XM_013307193.1"/>
</dbReference>
<proteinExistence type="inferred from homology"/>
<dbReference type="SUPFAM" id="SSF51445">
    <property type="entry name" value="(Trans)glycosidases"/>
    <property type="match status" value="1"/>
</dbReference>
<evidence type="ECO:0000256" key="5">
    <source>
        <dbReference type="ARBA" id="ARBA00023024"/>
    </source>
</evidence>
<keyword evidence="3 11" id="KW-0732">Signal</keyword>
<dbReference type="InterPro" id="IPR029018">
    <property type="entry name" value="Hex-like_dom2"/>
</dbReference>
<dbReference type="PANTHER" id="PTHR22600">
    <property type="entry name" value="BETA-HEXOSAMINIDASE"/>
    <property type="match status" value="1"/>
</dbReference>
<evidence type="ECO:0000256" key="9">
    <source>
        <dbReference type="ARBA" id="ARBA00023326"/>
    </source>
</evidence>
<dbReference type="SUPFAM" id="SSF55545">
    <property type="entry name" value="beta-N-acetylhexosaminidase-like domain"/>
    <property type="match status" value="1"/>
</dbReference>